<keyword evidence="2" id="KW-0732">Signal</keyword>
<organism evidence="3 4">
    <name type="scientific">Streptomyces avermitilis</name>
    <dbReference type="NCBI Taxonomy" id="33903"/>
    <lineage>
        <taxon>Bacteria</taxon>
        <taxon>Bacillati</taxon>
        <taxon>Actinomycetota</taxon>
        <taxon>Actinomycetes</taxon>
        <taxon>Kitasatosporales</taxon>
        <taxon>Streptomycetaceae</taxon>
        <taxon>Streptomyces</taxon>
    </lineage>
</organism>
<sequence length="121" mass="11698">MRRCARVLSATALAGAALGVAAPAASADPATEVRPRSVAPGGAVTLSVSCDATGAERSDAIEAGPQSSEETEAQLRLGGNDDAGAAADGETARMPSDGDFDGGATGAAGPRRSGRSTDSAP</sequence>
<feature type="signal peptide" evidence="2">
    <location>
        <begin position="1"/>
        <end position="27"/>
    </location>
</feature>
<dbReference type="STRING" id="33903.AQJ43_07135"/>
<dbReference type="AlphaFoldDB" id="A0A4D4N1A8"/>
<feature type="region of interest" description="Disordered" evidence="1">
    <location>
        <begin position="20"/>
        <end position="41"/>
    </location>
</feature>
<accession>A0A4D4N1A8</accession>
<feature type="compositionally biased region" description="Low complexity" evidence="1">
    <location>
        <begin position="78"/>
        <end position="89"/>
    </location>
</feature>
<gene>
    <name evidence="3" type="ORF">SAV31267_077560</name>
</gene>
<name>A0A4D4N1A8_STRAX</name>
<evidence type="ECO:0000256" key="2">
    <source>
        <dbReference type="SAM" id="SignalP"/>
    </source>
</evidence>
<evidence type="ECO:0000313" key="4">
    <source>
        <dbReference type="Proteomes" id="UP000299211"/>
    </source>
</evidence>
<dbReference type="Proteomes" id="UP000299211">
    <property type="component" value="Unassembled WGS sequence"/>
</dbReference>
<evidence type="ECO:0000313" key="3">
    <source>
        <dbReference type="EMBL" id="GDY78271.1"/>
    </source>
</evidence>
<protein>
    <recommendedName>
        <fullName evidence="5">Secreted protein</fullName>
    </recommendedName>
</protein>
<reference evidence="3 4" key="1">
    <citation type="submission" date="2019-04" db="EMBL/GenBank/DDBJ databases">
        <title>Draft genome sequences of Streptomyces avermitilis ATCC 31267.</title>
        <authorList>
            <person name="Komaki H."/>
            <person name="Tamura T."/>
            <person name="Hosoyama A."/>
        </authorList>
    </citation>
    <scope>NUCLEOTIDE SEQUENCE [LARGE SCALE GENOMIC DNA]</scope>
    <source>
        <strain evidence="3 4">ATCC 31267</strain>
    </source>
</reference>
<feature type="region of interest" description="Disordered" evidence="1">
    <location>
        <begin position="55"/>
        <end position="121"/>
    </location>
</feature>
<proteinExistence type="predicted"/>
<feature type="chain" id="PRO_5020205375" description="Secreted protein" evidence="2">
    <location>
        <begin position="28"/>
        <end position="121"/>
    </location>
</feature>
<feature type="compositionally biased region" description="Low complexity" evidence="1">
    <location>
        <begin position="20"/>
        <end position="30"/>
    </location>
</feature>
<evidence type="ECO:0008006" key="5">
    <source>
        <dbReference type="Google" id="ProtNLM"/>
    </source>
</evidence>
<evidence type="ECO:0000256" key="1">
    <source>
        <dbReference type="SAM" id="MobiDB-lite"/>
    </source>
</evidence>
<dbReference type="EMBL" id="BJHY01000001">
    <property type="protein sequence ID" value="GDY78271.1"/>
    <property type="molecule type" value="Genomic_DNA"/>
</dbReference>
<comment type="caution">
    <text evidence="3">The sequence shown here is derived from an EMBL/GenBank/DDBJ whole genome shotgun (WGS) entry which is preliminary data.</text>
</comment>